<dbReference type="GO" id="GO:0016787">
    <property type="term" value="F:hydrolase activity"/>
    <property type="evidence" value="ECO:0007669"/>
    <property type="project" value="UniProtKB-UniRule"/>
</dbReference>
<dbReference type="Proteomes" id="UP000319976">
    <property type="component" value="Chromosome"/>
</dbReference>
<keyword evidence="5" id="KW-1185">Reference proteome</keyword>
<dbReference type="GO" id="GO:0046872">
    <property type="term" value="F:metal ion binding"/>
    <property type="evidence" value="ECO:0007669"/>
    <property type="project" value="UniProtKB-KW"/>
</dbReference>
<keyword evidence="2" id="KW-0479">Metal-binding</keyword>
<dbReference type="EC" id="3.1.4.-" evidence="2"/>
<comment type="cofactor">
    <cofactor evidence="2">
        <name>a divalent metal cation</name>
        <dbReference type="ChEBI" id="CHEBI:60240"/>
    </cofactor>
</comment>
<dbReference type="PANTHER" id="PTHR43165:SF1">
    <property type="entry name" value="PHOSPHODIESTERASE MJ0936"/>
    <property type="match status" value="1"/>
</dbReference>
<evidence type="ECO:0000256" key="1">
    <source>
        <dbReference type="ARBA" id="ARBA00008950"/>
    </source>
</evidence>
<dbReference type="InterPro" id="IPR029052">
    <property type="entry name" value="Metallo-depent_PP-like"/>
</dbReference>
<gene>
    <name evidence="4" type="ORF">V22_07650</name>
</gene>
<feature type="domain" description="Calcineurin-like phosphoesterase" evidence="3">
    <location>
        <begin position="1"/>
        <end position="149"/>
    </location>
</feature>
<name>A0A517T585_9PLAN</name>
<dbReference type="KEGG" id="chya:V22_07650"/>
<reference evidence="4 5" key="1">
    <citation type="submission" date="2019-02" db="EMBL/GenBank/DDBJ databases">
        <title>Deep-cultivation of Planctomycetes and their phenomic and genomic characterization uncovers novel biology.</title>
        <authorList>
            <person name="Wiegand S."/>
            <person name="Jogler M."/>
            <person name="Boedeker C."/>
            <person name="Pinto D."/>
            <person name="Vollmers J."/>
            <person name="Rivas-Marin E."/>
            <person name="Kohn T."/>
            <person name="Peeters S.H."/>
            <person name="Heuer A."/>
            <person name="Rast P."/>
            <person name="Oberbeckmann S."/>
            <person name="Bunk B."/>
            <person name="Jeske O."/>
            <person name="Meyerdierks A."/>
            <person name="Storesund J.E."/>
            <person name="Kallscheuer N."/>
            <person name="Luecker S."/>
            <person name="Lage O.M."/>
            <person name="Pohl T."/>
            <person name="Merkel B.J."/>
            <person name="Hornburger P."/>
            <person name="Mueller R.-W."/>
            <person name="Bruemmer F."/>
            <person name="Labrenz M."/>
            <person name="Spormann A.M."/>
            <person name="Op den Camp H."/>
            <person name="Overmann J."/>
            <person name="Amann R."/>
            <person name="Jetten M.S.M."/>
            <person name="Mascher T."/>
            <person name="Medema M.H."/>
            <person name="Devos D.P."/>
            <person name="Kaster A.-K."/>
            <person name="Ovreas L."/>
            <person name="Rohde M."/>
            <person name="Galperin M.Y."/>
            <person name="Jogler C."/>
        </authorList>
    </citation>
    <scope>NUCLEOTIDE SEQUENCE [LARGE SCALE GENOMIC DNA]</scope>
    <source>
        <strain evidence="4 5">V22</strain>
    </source>
</reference>
<dbReference type="AlphaFoldDB" id="A0A517T585"/>
<evidence type="ECO:0000259" key="3">
    <source>
        <dbReference type="Pfam" id="PF12850"/>
    </source>
</evidence>
<dbReference type="PANTHER" id="PTHR43165">
    <property type="entry name" value="METALLOPHOSPHOESTERASE"/>
    <property type="match status" value="1"/>
</dbReference>
<evidence type="ECO:0000256" key="2">
    <source>
        <dbReference type="RuleBase" id="RU362039"/>
    </source>
</evidence>
<dbReference type="InterPro" id="IPR024654">
    <property type="entry name" value="Calcineurin-like_PHP_lpxH"/>
</dbReference>
<accession>A0A517T585</accession>
<organism evidence="4 5">
    <name type="scientific">Calycomorphotria hydatis</name>
    <dbReference type="NCBI Taxonomy" id="2528027"/>
    <lineage>
        <taxon>Bacteria</taxon>
        <taxon>Pseudomonadati</taxon>
        <taxon>Planctomycetota</taxon>
        <taxon>Planctomycetia</taxon>
        <taxon>Planctomycetales</taxon>
        <taxon>Planctomycetaceae</taxon>
        <taxon>Calycomorphotria</taxon>
    </lineage>
</organism>
<evidence type="ECO:0000313" key="4">
    <source>
        <dbReference type="EMBL" id="QDT63542.1"/>
    </source>
</evidence>
<dbReference type="InterPro" id="IPR053193">
    <property type="entry name" value="MetalloPDE_YfcE-like"/>
</dbReference>
<dbReference type="InterPro" id="IPR000979">
    <property type="entry name" value="Phosphodiesterase_MJ0936/Vps29"/>
</dbReference>
<dbReference type="NCBIfam" id="TIGR00040">
    <property type="entry name" value="yfcE"/>
    <property type="match status" value="1"/>
</dbReference>
<protein>
    <recommendedName>
        <fullName evidence="2">Phosphoesterase</fullName>
        <ecNumber evidence="2">3.1.4.-</ecNumber>
    </recommendedName>
</protein>
<dbReference type="Gene3D" id="3.60.21.10">
    <property type="match status" value="1"/>
</dbReference>
<dbReference type="Pfam" id="PF12850">
    <property type="entry name" value="Metallophos_2"/>
    <property type="match status" value="1"/>
</dbReference>
<dbReference type="RefSeq" id="WP_145259945.1">
    <property type="nucleotide sequence ID" value="NZ_CP036316.1"/>
</dbReference>
<comment type="similarity">
    <text evidence="1 2">Belongs to the metallophosphoesterase superfamily. YfcE family.</text>
</comment>
<proteinExistence type="inferred from homology"/>
<dbReference type="EMBL" id="CP036316">
    <property type="protein sequence ID" value="QDT63542.1"/>
    <property type="molecule type" value="Genomic_DNA"/>
</dbReference>
<dbReference type="OrthoDB" id="9800565at2"/>
<dbReference type="SUPFAM" id="SSF56300">
    <property type="entry name" value="Metallo-dependent phosphatases"/>
    <property type="match status" value="1"/>
</dbReference>
<sequence length="163" mass="18157">MKLAVISDTHGHVPYTTDAVREIERISPDVVIHCGDIGSPDVVHLLTGRPTHFVFGNVDRDTDVLRYAIRLAELECHDRFGELTLDGINIAFLHGDDEDLLRQTIRSGDYQLVCHGHTHQQRCEKIGDTLVLNPGAMYRASVHSIAIVDLPELSVEFVTVEHG</sequence>
<evidence type="ECO:0000313" key="5">
    <source>
        <dbReference type="Proteomes" id="UP000319976"/>
    </source>
</evidence>